<dbReference type="GO" id="GO:0016530">
    <property type="term" value="F:metallochaperone activity"/>
    <property type="evidence" value="ECO:0007669"/>
    <property type="project" value="TreeGrafter"/>
</dbReference>
<keyword evidence="3" id="KW-1185">Reference proteome</keyword>
<dbReference type="InterPro" id="IPR020945">
    <property type="entry name" value="DMSO/NO3_reduct_chaperone"/>
</dbReference>
<dbReference type="Gene3D" id="1.10.3480.10">
    <property type="entry name" value="TorD-like"/>
    <property type="match status" value="1"/>
</dbReference>
<dbReference type="GO" id="GO:0051082">
    <property type="term" value="F:unfolded protein binding"/>
    <property type="evidence" value="ECO:0007669"/>
    <property type="project" value="InterPro"/>
</dbReference>
<dbReference type="GO" id="GO:0051131">
    <property type="term" value="P:chaperone-mediated protein complex assembly"/>
    <property type="evidence" value="ECO:0007669"/>
    <property type="project" value="InterPro"/>
</dbReference>
<dbReference type="AlphaFoldDB" id="S7TX71"/>
<dbReference type="NCBIfam" id="TIGR00684">
    <property type="entry name" value="narJ"/>
    <property type="match status" value="1"/>
</dbReference>
<gene>
    <name evidence="2" type="ORF">dsmv_1935</name>
</gene>
<comment type="caution">
    <text evidence="2">The sequence shown here is derived from an EMBL/GenBank/DDBJ whole genome shotgun (WGS) entry which is preliminary data.</text>
</comment>
<protein>
    <submittedName>
        <fullName evidence="2">Nitrate reductase molybdenum cofactor assembly chaperone</fullName>
    </submittedName>
</protein>
<dbReference type="PANTHER" id="PTHR43680:SF2">
    <property type="entry name" value="NITRATE REDUCTASE MOLYBDENUM COFACTOR ASSEMBLY CHAPERONE NARJ"/>
    <property type="match status" value="1"/>
</dbReference>
<accession>S7TX71</accession>
<dbReference type="eggNOG" id="COG2180">
    <property type="taxonomic scope" value="Bacteria"/>
</dbReference>
<dbReference type="EMBL" id="ATHJ01000073">
    <property type="protein sequence ID" value="EPR41656.1"/>
    <property type="molecule type" value="Genomic_DNA"/>
</dbReference>
<dbReference type="STRING" id="897.B2D07_18185"/>
<dbReference type="Proteomes" id="UP000014977">
    <property type="component" value="Unassembled WGS sequence"/>
</dbReference>
<dbReference type="Pfam" id="PF02613">
    <property type="entry name" value="Nitrate_red_del"/>
    <property type="match status" value="1"/>
</dbReference>
<reference evidence="2 3" key="1">
    <citation type="journal article" date="2013" name="Genome Announc.">
        <title>Draft genome sequences for three mercury-methylating, sulfate-reducing bacteria.</title>
        <authorList>
            <person name="Brown S.D."/>
            <person name="Hurt R.A.Jr."/>
            <person name="Gilmour C.C."/>
            <person name="Elias D.A."/>
        </authorList>
    </citation>
    <scope>NUCLEOTIDE SEQUENCE [LARGE SCALE GENOMIC DNA]</scope>
    <source>
        <strain evidence="2 3">DSM 2059</strain>
    </source>
</reference>
<dbReference type="SUPFAM" id="SSF89155">
    <property type="entry name" value="TorD-like"/>
    <property type="match status" value="1"/>
</dbReference>
<sequence length="183" mass="20020">MTPPFADELRLLSVLLQYPDDDLLCRLDDIAAAVDRLPPGEIRAAGAAFLDYLDAHAPIRLQENFTTAFDMSPATTLNLTYHMFGDTEKRAAAMARLQRLYDEAGWERITGELPDYLPLLLEFLAIHPRPQTAAPVWECLRAATSLVAALEKTAPAYAALLRPLARAAAEIAGMDDGRTSGPV</sequence>
<name>S7TX71_DESML</name>
<dbReference type="GO" id="GO:0042128">
    <property type="term" value="P:nitrate assimilation"/>
    <property type="evidence" value="ECO:0007669"/>
    <property type="project" value="UniProtKB-KW"/>
</dbReference>
<evidence type="ECO:0000256" key="1">
    <source>
        <dbReference type="ARBA" id="ARBA00023063"/>
    </source>
</evidence>
<evidence type="ECO:0000313" key="2">
    <source>
        <dbReference type="EMBL" id="EPR41656.1"/>
    </source>
</evidence>
<keyword evidence="1" id="KW-0534">Nitrate assimilation</keyword>
<dbReference type="InterPro" id="IPR003765">
    <property type="entry name" value="NO3_reductase_chaperone_NarJ"/>
</dbReference>
<organism evidence="2 3">
    <name type="scientific">Desulfococcus multivorans DSM 2059</name>
    <dbReference type="NCBI Taxonomy" id="1121405"/>
    <lineage>
        <taxon>Bacteria</taxon>
        <taxon>Pseudomonadati</taxon>
        <taxon>Thermodesulfobacteriota</taxon>
        <taxon>Desulfobacteria</taxon>
        <taxon>Desulfobacterales</taxon>
        <taxon>Desulfococcaceae</taxon>
        <taxon>Desulfococcus</taxon>
    </lineage>
</organism>
<dbReference type="PATRIC" id="fig|1121405.3.peg.1448"/>
<evidence type="ECO:0000313" key="3">
    <source>
        <dbReference type="Proteomes" id="UP000014977"/>
    </source>
</evidence>
<dbReference type="InterPro" id="IPR036411">
    <property type="entry name" value="TorD-like_sf"/>
</dbReference>
<dbReference type="PANTHER" id="PTHR43680">
    <property type="entry name" value="NITRATE REDUCTASE MOLYBDENUM COFACTOR ASSEMBLY CHAPERONE"/>
    <property type="match status" value="1"/>
</dbReference>
<dbReference type="RefSeq" id="WP_020876366.1">
    <property type="nucleotide sequence ID" value="NZ_ATHJ01000073.1"/>
</dbReference>
<proteinExistence type="predicted"/>
<dbReference type="OrthoDB" id="8478585at2"/>